<dbReference type="InterPro" id="IPR020568">
    <property type="entry name" value="Ribosomal_Su5_D2-typ_SF"/>
</dbReference>
<dbReference type="Proteomes" id="UP000254507">
    <property type="component" value="Unassembled WGS sequence"/>
</dbReference>
<evidence type="ECO:0000313" key="3">
    <source>
        <dbReference type="EMBL" id="SUU38856.1"/>
    </source>
</evidence>
<protein>
    <submittedName>
        <fullName evidence="3">IMPACT family member yigZ</fullName>
    </submittedName>
</protein>
<dbReference type="SUPFAM" id="SSF54211">
    <property type="entry name" value="Ribosomal protein S5 domain 2-like"/>
    <property type="match status" value="1"/>
</dbReference>
<evidence type="ECO:0000313" key="4">
    <source>
        <dbReference type="Proteomes" id="UP000215738"/>
    </source>
</evidence>
<dbReference type="EMBL" id="UFSB01000001">
    <property type="protein sequence ID" value="SUU38856.1"/>
    <property type="molecule type" value="Genomic_DNA"/>
</dbReference>
<accession>A0A263HEQ5</accession>
<gene>
    <name evidence="3" type="primary">yigZ_2</name>
    <name evidence="2" type="ORF">CFY87_04845</name>
    <name evidence="3" type="ORF">NCTC10851_02307</name>
</gene>
<evidence type="ECO:0000313" key="2">
    <source>
        <dbReference type="EMBL" id="OZN25046.1"/>
    </source>
</evidence>
<dbReference type="AlphaFoldDB" id="A0A263HEQ5"/>
<organism evidence="3 5">
    <name type="scientific">Actinobacillus seminis</name>
    <dbReference type="NCBI Taxonomy" id="722"/>
    <lineage>
        <taxon>Bacteria</taxon>
        <taxon>Pseudomonadati</taxon>
        <taxon>Pseudomonadota</taxon>
        <taxon>Gammaproteobacteria</taxon>
        <taxon>Pasteurellales</taxon>
        <taxon>Pasteurellaceae</taxon>
        <taxon>Actinobacillus</taxon>
    </lineage>
</organism>
<dbReference type="Gene3D" id="3.30.230.30">
    <property type="entry name" value="Impact, N-terminal domain"/>
    <property type="match status" value="1"/>
</dbReference>
<proteinExistence type="predicted"/>
<dbReference type="InterPro" id="IPR001498">
    <property type="entry name" value="Impact_N"/>
</dbReference>
<evidence type="ECO:0000313" key="5">
    <source>
        <dbReference type="Proteomes" id="UP000254507"/>
    </source>
</evidence>
<feature type="domain" description="Impact N-terminal" evidence="1">
    <location>
        <begin position="17"/>
        <end position="55"/>
    </location>
</feature>
<reference evidence="2 4" key="1">
    <citation type="submission" date="2017-07" db="EMBL/GenBank/DDBJ databases">
        <title>Virulence factors identified in Actinobacillus seminis.</title>
        <authorList>
            <person name="Negrete-Abascal E."/>
            <person name="Vaca-Pacheco S."/>
            <person name="Montes-Garcia F."/>
            <person name="Leyto-Gil A.M."/>
            <person name="Fragoso-Garcia E."/>
            <person name="Carvente-Garcia R."/>
            <person name="Perez-Agueros S."/>
            <person name="Castelan-Sanchez H.G."/>
            <person name="Garcia-Molina A."/>
            <person name="Villamar T.E."/>
            <person name="Vazquez-Cruz C."/>
        </authorList>
    </citation>
    <scope>NUCLEOTIDE SEQUENCE [LARGE SCALE GENOMIC DNA]</scope>
    <source>
        <strain evidence="2 4">ATCC 15768</strain>
    </source>
</reference>
<dbReference type="EMBL" id="NLFK01000004">
    <property type="protein sequence ID" value="OZN25046.1"/>
    <property type="molecule type" value="Genomic_DNA"/>
</dbReference>
<dbReference type="InParanoid" id="A0A263HEQ5"/>
<keyword evidence="4" id="KW-1185">Reference proteome</keyword>
<evidence type="ECO:0000259" key="1">
    <source>
        <dbReference type="Pfam" id="PF01205"/>
    </source>
</evidence>
<name>A0A263HEQ5_9PAST</name>
<dbReference type="OrthoDB" id="9813771at2"/>
<dbReference type="Pfam" id="PF01205">
    <property type="entry name" value="Impact_N"/>
    <property type="match status" value="1"/>
</dbReference>
<sequence length="81" mass="9653">MQYFIPKSAVVFEEEIKKSRFMTYLRHTQGLSQAKAFWEQVRALHPQARHHCWAPLNRTLSRIKPALRGWMSRLLPYMPKG</sequence>
<dbReference type="Proteomes" id="UP000215738">
    <property type="component" value="Unassembled WGS sequence"/>
</dbReference>
<reference evidence="3 5" key="2">
    <citation type="submission" date="2018-06" db="EMBL/GenBank/DDBJ databases">
        <authorList>
            <consortium name="Pathogen Informatics"/>
            <person name="Doyle S."/>
        </authorList>
    </citation>
    <scope>NUCLEOTIDE SEQUENCE [LARGE SCALE GENOMIC DNA]</scope>
    <source>
        <strain evidence="3 5">NCTC10851</strain>
    </source>
</reference>
<dbReference type="InterPro" id="IPR036956">
    <property type="entry name" value="Impact_N_sf"/>
</dbReference>